<protein>
    <recommendedName>
        <fullName evidence="3">Zona occludens toxin N-terminal domain-containing protein</fullName>
    </recommendedName>
</protein>
<name>A0A1F5Z052_9BACT</name>
<dbReference type="EMBL" id="MFJF01000023">
    <property type="protein sequence ID" value="OGG05850.1"/>
    <property type="molecule type" value="Genomic_DNA"/>
</dbReference>
<dbReference type="InterPro" id="IPR027417">
    <property type="entry name" value="P-loop_NTPase"/>
</dbReference>
<organism evidence="1 2">
    <name type="scientific">Candidatus Gottesmanbacteria bacterium RIFCSPHIGHO2_01_FULL_40_15</name>
    <dbReference type="NCBI Taxonomy" id="1798376"/>
    <lineage>
        <taxon>Bacteria</taxon>
        <taxon>Candidatus Gottesmaniibacteriota</taxon>
    </lineage>
</organism>
<evidence type="ECO:0000313" key="2">
    <source>
        <dbReference type="Proteomes" id="UP000177354"/>
    </source>
</evidence>
<evidence type="ECO:0000313" key="1">
    <source>
        <dbReference type="EMBL" id="OGG05850.1"/>
    </source>
</evidence>
<evidence type="ECO:0008006" key="3">
    <source>
        <dbReference type="Google" id="ProtNLM"/>
    </source>
</evidence>
<proteinExistence type="predicted"/>
<comment type="caution">
    <text evidence="1">The sequence shown here is derived from an EMBL/GenBank/DDBJ whole genome shotgun (WGS) entry which is preliminary data.</text>
</comment>
<dbReference type="AlphaFoldDB" id="A0A1F5Z052"/>
<accession>A0A1F5Z052</accession>
<sequence>MFFNADYQGLKIFLFYGKKGSGKSLYQSYLVLKLLKSYYKIEKKYPSLPHRKFYINQPLSEEFEKKELNKHFEYFTSPEQLYAVRDSDILWDEIGKDLPAGSWNDTPKELKQVFSHLRKRGNRIFANTQVYEDIDISFRRQIDAAWRIKKMFGNRDISATLPPPKRVWGVIKLRHFDPMALESIRDELVRAELEETGFPKFIFIRRKLVNLYDTTAELPPYQPNKLREVVMTCREGEKCLTPHKDGTPHRVVKHVSA</sequence>
<gene>
    <name evidence="1" type="ORF">A2777_03760</name>
</gene>
<dbReference type="Proteomes" id="UP000177354">
    <property type="component" value="Unassembled WGS sequence"/>
</dbReference>
<dbReference type="Gene3D" id="3.40.50.300">
    <property type="entry name" value="P-loop containing nucleotide triphosphate hydrolases"/>
    <property type="match status" value="1"/>
</dbReference>
<reference evidence="1 2" key="1">
    <citation type="journal article" date="2016" name="Nat. Commun.">
        <title>Thousands of microbial genomes shed light on interconnected biogeochemical processes in an aquifer system.</title>
        <authorList>
            <person name="Anantharaman K."/>
            <person name="Brown C.T."/>
            <person name="Hug L.A."/>
            <person name="Sharon I."/>
            <person name="Castelle C.J."/>
            <person name="Probst A.J."/>
            <person name="Thomas B.C."/>
            <person name="Singh A."/>
            <person name="Wilkins M.J."/>
            <person name="Karaoz U."/>
            <person name="Brodie E.L."/>
            <person name="Williams K.H."/>
            <person name="Hubbard S.S."/>
            <person name="Banfield J.F."/>
        </authorList>
    </citation>
    <scope>NUCLEOTIDE SEQUENCE [LARGE SCALE GENOMIC DNA]</scope>
</reference>